<dbReference type="InParanoid" id="A0A674IZU4"/>
<dbReference type="AlphaFoldDB" id="A0A674IZU4"/>
<keyword evidence="3" id="KW-1185">Reference proteome</keyword>
<dbReference type="Gene3D" id="3.10.360.10">
    <property type="entry name" value="Antimicrobial Peptide, Beta-defensin 2, Chain A"/>
    <property type="match status" value="1"/>
</dbReference>
<evidence type="ECO:0000259" key="1">
    <source>
        <dbReference type="Pfam" id="PF00711"/>
    </source>
</evidence>
<evidence type="ECO:0000313" key="3">
    <source>
        <dbReference type="Proteomes" id="UP000472274"/>
    </source>
</evidence>
<dbReference type="InterPro" id="IPR001855">
    <property type="entry name" value="Defensin_beta-like"/>
</dbReference>
<evidence type="ECO:0000313" key="2">
    <source>
        <dbReference type="Ensembl" id="ENSTMTP00000015051.1"/>
    </source>
</evidence>
<feature type="domain" description="Beta-defensin-like" evidence="1">
    <location>
        <begin position="37"/>
        <end position="68"/>
    </location>
</feature>
<dbReference type="GO" id="GO:0006952">
    <property type="term" value="P:defense response"/>
    <property type="evidence" value="ECO:0007669"/>
    <property type="project" value="InterPro"/>
</dbReference>
<dbReference type="GeneTree" id="ENSGT00960000188266"/>
<proteinExistence type="predicted"/>
<protein>
    <recommendedName>
        <fullName evidence="1">Beta-defensin-like domain-containing protein</fullName>
    </recommendedName>
</protein>
<dbReference type="GO" id="GO:0005576">
    <property type="term" value="C:extracellular region"/>
    <property type="evidence" value="ECO:0007669"/>
    <property type="project" value="InterPro"/>
</dbReference>
<reference evidence="2" key="2">
    <citation type="submission" date="2025-09" db="UniProtKB">
        <authorList>
            <consortium name="Ensembl"/>
        </authorList>
    </citation>
    <scope>IDENTIFICATION</scope>
</reference>
<dbReference type="Proteomes" id="UP000472274">
    <property type="component" value="Unplaced"/>
</dbReference>
<reference evidence="2" key="1">
    <citation type="submission" date="2025-08" db="UniProtKB">
        <authorList>
            <consortium name="Ensembl"/>
        </authorList>
    </citation>
    <scope>IDENTIFICATION</scope>
</reference>
<dbReference type="Ensembl" id="ENSTMTT00000015586.1">
    <property type="protein sequence ID" value="ENSTMTP00000015051.1"/>
    <property type="gene ID" value="ENSTMTG00000011000.1"/>
</dbReference>
<accession>A0A674IZU4</accession>
<dbReference type="Pfam" id="PF00711">
    <property type="entry name" value="Defensin_beta"/>
    <property type="match status" value="1"/>
</dbReference>
<dbReference type="SUPFAM" id="SSF57392">
    <property type="entry name" value="Defensin-like"/>
    <property type="match status" value="1"/>
</dbReference>
<sequence>MPVILQSQLLFTLLCEGKSRLFFFCAGFTRSDPKNIKECLRAGGICFPIGCPFSKRIGRCSPGVRCCKKKVSLGFYTADITV</sequence>
<name>A0A674IZU4_9SAUR</name>
<organism evidence="2 3">
    <name type="scientific">Terrapene triunguis</name>
    <name type="common">Three-toed box turtle</name>
    <dbReference type="NCBI Taxonomy" id="2587831"/>
    <lineage>
        <taxon>Eukaryota</taxon>
        <taxon>Metazoa</taxon>
        <taxon>Chordata</taxon>
        <taxon>Craniata</taxon>
        <taxon>Vertebrata</taxon>
        <taxon>Euteleostomi</taxon>
        <taxon>Archelosauria</taxon>
        <taxon>Testudinata</taxon>
        <taxon>Testudines</taxon>
        <taxon>Cryptodira</taxon>
        <taxon>Durocryptodira</taxon>
        <taxon>Testudinoidea</taxon>
        <taxon>Emydidae</taxon>
        <taxon>Terrapene</taxon>
    </lineage>
</organism>